<dbReference type="Proteomes" id="UP001144280">
    <property type="component" value="Unassembled WGS sequence"/>
</dbReference>
<evidence type="ECO:0000313" key="1">
    <source>
        <dbReference type="EMBL" id="GLI00642.1"/>
    </source>
</evidence>
<dbReference type="RefSeq" id="WP_281901117.1">
    <property type="nucleotide sequence ID" value="NZ_BSDI01000034.1"/>
</dbReference>
<name>A0ABQ5R429_9ACTN</name>
<keyword evidence="2" id="KW-1185">Reference proteome</keyword>
<organism evidence="1 2">
    <name type="scientific">Phytohabitans aurantiacus</name>
    <dbReference type="NCBI Taxonomy" id="3016789"/>
    <lineage>
        <taxon>Bacteria</taxon>
        <taxon>Bacillati</taxon>
        <taxon>Actinomycetota</taxon>
        <taxon>Actinomycetes</taxon>
        <taxon>Micromonosporales</taxon>
        <taxon>Micromonosporaceae</taxon>
    </lineage>
</organism>
<sequence length="1471" mass="162449">MADEPTRVALEVLAAQLHRAGDARIYDMFASDYWLRQHLDSAKLDWSGYAADLALAFDSLHEEIAAGTAPARLIMRRLVQLCVVRSTMASSENLPDSVVSRAVRTGAWPVDRATATIRRYRDRGRQASAYIAMLRGEFKDAERGAVQASLTALAFVAPGKMPAAELLQAISLLEASEQRAVADRLALCPMAPNDPQAIWQRRASGNTVLSAPDAVAMMLANPEARRPALVKATIDNVLREAARISEMAATPYRRPAEAPRSLDDLLMADGMEITYGDYVGRPQILTALRDAVPLVAAYPKPGEMPTALVGCMGCAASEEEWESLATAYTISLQDVGVSWQPPVYTPAERYKSPQWAKDQERLWWLRQILIRTGRAADAHLGRGEEPFTAFAVEALESAWVDRALALMNQPEGAARRQDTPIRPVFEQGELLNGDMLSAQSEARQPVEPESGEADEDAHQLVRETVTRGIAPTIAAMAVAAGGGPPDAVDDFASETFDREFLTLQLHNLDRVASEARVEPAIARRMMGGLLRRAMEENYRTRGSFFDAWPDVDAELVEAADLTPIVDFILKLPAEPERGYAADLFKTHDVDPHDVPLLMALELVGPHLDETNAVRLVATLLGVTRTEVRNRGLGLLAPRLSLDALERILRLNWRPADSRELAWVLREIADGSSAEATAARRAIEDMALEAATGIEDGWAYVDAVLHTRSGERFSAAEAVADPKVLTTVRRMSINDRTDALRGLSHHANRDERVSQVVFEEILALPSVNSLGTYSWRAVALLSCSSLLNAPMASRALDAAMEIPERLGEGDGQSWGRDWTNDFVRAAVVNALAPALASQDAQRAFEYAKNLPYVAREPVFRSLAPIADRALAGRLFDHAVERYRDYLRMDLPSAPRVIEQVVSLDSPDEFLLQRQVQTAELIAEMLDRLDGDRRRTAADLAMRAPATGPCAWLGGKILDRLVDGDPVDATMLTSMALVDAYSYVSSDPARIDILIDLLPHVQRYAGRRQAELAEFTTARFPGYAEPFLDAAHGERMNEADRAEYFRLTGLDSMPLPGDPHPDDMSEADQRAKMARWIIAPVAERHRDRFLEQLLLASPLLSRVRALPRLDEVLPTEFRANVLAASVRELVHHAPGLGPEHLAVLVRIAEDLPSGDRSLFVDLAASLRGFDEPGDIEKAAFNVLYQDWSRMLRPHPKYEPLGPSVAAKIIGREVQDHEFRESYGFETLRVRYLAELAPHLEQDQISRAVALLRDFPEPERASALAALLPSANRDNARLIVAEIHALHSRFARLWALFRGQESLRENRAEFTTTAEGIVRAFDTAASMGAAALMLLGYLGVDRTMEILVDQARNASDDDTILKLLSLAVRTGKDAEHHERLCALLVRLSSPDTRYQALLMFARAGVRLGEHLGDGTSELLLTVHLRLSELSSLPRAEFLRELAGNVALVNAFVDDDDRVAIARGVREVCEQWRWP</sequence>
<dbReference type="EMBL" id="BSDI01000034">
    <property type="protein sequence ID" value="GLI00642.1"/>
    <property type="molecule type" value="Genomic_DNA"/>
</dbReference>
<gene>
    <name evidence="1" type="ORF">Pa4123_59180</name>
</gene>
<proteinExistence type="predicted"/>
<protein>
    <submittedName>
        <fullName evidence="1">Uncharacterized protein</fullName>
    </submittedName>
</protein>
<accession>A0ABQ5R429</accession>
<reference evidence="1" key="1">
    <citation type="submission" date="2022-12" db="EMBL/GenBank/DDBJ databases">
        <title>New Phytohabitans aurantiacus sp. RD004123 nov., an actinomycete isolated from soil.</title>
        <authorList>
            <person name="Triningsih D.W."/>
            <person name="Harunari E."/>
            <person name="Igarashi Y."/>
        </authorList>
    </citation>
    <scope>NUCLEOTIDE SEQUENCE</scope>
    <source>
        <strain evidence="1">RD004123</strain>
    </source>
</reference>
<comment type="caution">
    <text evidence="1">The sequence shown here is derived from an EMBL/GenBank/DDBJ whole genome shotgun (WGS) entry which is preliminary data.</text>
</comment>
<evidence type="ECO:0000313" key="2">
    <source>
        <dbReference type="Proteomes" id="UP001144280"/>
    </source>
</evidence>